<gene>
    <name evidence="1" type="ORF">MetMK1DRAFT_00012220</name>
</gene>
<protein>
    <submittedName>
        <fullName evidence="1">Uncharacterized protein</fullName>
    </submittedName>
</protein>
<evidence type="ECO:0000313" key="1">
    <source>
        <dbReference type="EMBL" id="EHP70719.1"/>
    </source>
</evidence>
<dbReference type="OrthoDB" id="35781at2157"/>
<sequence>MKLSYEAVERLTGSGRYSLVENEDSVVLIYYPPTAEEASGLPSETLRTLEIRLKRGQSEYEVLGAQVKENGRVVKDVTPQELELWLQFVEG</sequence>
<dbReference type="HOGENOM" id="CLU_187358_0_0_2"/>
<accession>H2C398</accession>
<keyword evidence="2" id="KW-1185">Reference proteome</keyword>
<dbReference type="RefSeq" id="WP_009071507.1">
    <property type="nucleotide sequence ID" value="NZ_JH597761.1"/>
</dbReference>
<organism evidence="1 2">
    <name type="scientific">Metallosphaera yellowstonensis MK1</name>
    <dbReference type="NCBI Taxonomy" id="671065"/>
    <lineage>
        <taxon>Archaea</taxon>
        <taxon>Thermoproteota</taxon>
        <taxon>Thermoprotei</taxon>
        <taxon>Sulfolobales</taxon>
        <taxon>Sulfolobaceae</taxon>
        <taxon>Metallosphaera</taxon>
    </lineage>
</organism>
<dbReference type="eggNOG" id="arCOG05511">
    <property type="taxonomic scope" value="Archaea"/>
</dbReference>
<name>H2C398_9CREN</name>
<dbReference type="EMBL" id="JH597761">
    <property type="protein sequence ID" value="EHP70719.1"/>
    <property type="molecule type" value="Genomic_DNA"/>
</dbReference>
<dbReference type="Proteomes" id="UP000003980">
    <property type="component" value="Unassembled WGS sequence"/>
</dbReference>
<evidence type="ECO:0000313" key="2">
    <source>
        <dbReference type="Proteomes" id="UP000003980"/>
    </source>
</evidence>
<reference evidence="1 2" key="1">
    <citation type="submission" date="2012-01" db="EMBL/GenBank/DDBJ databases">
        <title>Improved High-Quality Draft sequence of Metallosphaera yellowstonensis MK1.</title>
        <authorList>
            <consortium name="US DOE Joint Genome Institute"/>
            <person name="Lucas S."/>
            <person name="Han J."/>
            <person name="Cheng J.-F."/>
            <person name="Goodwin L."/>
            <person name="Pitluck S."/>
            <person name="Peters L."/>
            <person name="Teshima H."/>
            <person name="Detter J.C."/>
            <person name="Han C."/>
            <person name="Tapia R."/>
            <person name="Land M."/>
            <person name="Hauser L."/>
            <person name="Kyrpides N."/>
            <person name="Kozubal M."/>
            <person name="Macur R.E."/>
            <person name="Jay Z."/>
            <person name="Inskeep W."/>
            <person name="Woyke T."/>
        </authorList>
    </citation>
    <scope>NUCLEOTIDE SEQUENCE [LARGE SCALE GENOMIC DNA]</scope>
    <source>
        <strain evidence="1 2">MK1</strain>
    </source>
</reference>
<proteinExistence type="predicted"/>
<dbReference type="STRING" id="671065.MetMK1DRAFT_00012220"/>
<dbReference type="AlphaFoldDB" id="H2C398"/>